<evidence type="ECO:0000313" key="2">
    <source>
        <dbReference type="Proteomes" id="UP000522262"/>
    </source>
</evidence>
<organism evidence="1 2">
    <name type="scientific">Fusarium mexicanum</name>
    <dbReference type="NCBI Taxonomy" id="751941"/>
    <lineage>
        <taxon>Eukaryota</taxon>
        <taxon>Fungi</taxon>
        <taxon>Dikarya</taxon>
        <taxon>Ascomycota</taxon>
        <taxon>Pezizomycotina</taxon>
        <taxon>Sordariomycetes</taxon>
        <taxon>Hypocreomycetidae</taxon>
        <taxon>Hypocreales</taxon>
        <taxon>Nectriaceae</taxon>
        <taxon>Fusarium</taxon>
        <taxon>Fusarium fujikuroi species complex</taxon>
    </lineage>
</organism>
<keyword evidence="2" id="KW-1185">Reference proteome</keyword>
<reference evidence="1 2" key="1">
    <citation type="submission" date="2020-05" db="EMBL/GenBank/DDBJ databases">
        <title>Identification and distribution of gene clusters putatively required for synthesis of sphingolipid metabolism inhibitors in phylogenetically diverse species of the filamentous fungus Fusarium.</title>
        <authorList>
            <person name="Kim H.-S."/>
            <person name="Busman M."/>
            <person name="Brown D.W."/>
            <person name="Divon H."/>
            <person name="Uhlig S."/>
            <person name="Proctor R.H."/>
        </authorList>
    </citation>
    <scope>NUCLEOTIDE SEQUENCE [LARGE SCALE GENOMIC DNA]</scope>
    <source>
        <strain evidence="1 2">NRRL 53147</strain>
    </source>
</reference>
<dbReference type="PANTHER" id="PTHR38790">
    <property type="entry name" value="2EXR DOMAIN-CONTAINING PROTEIN-RELATED"/>
    <property type="match status" value="1"/>
</dbReference>
<comment type="caution">
    <text evidence="1">The sequence shown here is derived from an EMBL/GenBank/DDBJ whole genome shotgun (WGS) entry which is preliminary data.</text>
</comment>
<protein>
    <submittedName>
        <fullName evidence="1">Uncharacterized protein</fullName>
    </submittedName>
</protein>
<dbReference type="AlphaFoldDB" id="A0A8H5JMF3"/>
<accession>A0A8H5JMF3</accession>
<dbReference type="Proteomes" id="UP000522262">
    <property type="component" value="Unassembled WGS sequence"/>
</dbReference>
<dbReference type="EMBL" id="JAAOAM010000012">
    <property type="protein sequence ID" value="KAF5558102.1"/>
    <property type="molecule type" value="Genomic_DNA"/>
</dbReference>
<sequence>MTHLPQHPSHVQDTWWQSYERRIDDKFEFYSMPLTFLLCCCGCGLPFKDVWNYSRQVPQNIVHGIRRKAESRKHRKNHQDLVAGLNTPIPRPTSIQSRQHEQPQSCLFRLPLQVRLRIWEYCIGQRFIYAPIHNRSGHHFVARVASYREPWPLKIHTSSQSDLADPLASAWRPLDIILLPDTPAEPELIEPKHSEAFGSFGASIANEQNIASSTKWKSSELLLSCKAIHAEATIVLLSHNAFSFTYLPHLSAFRIHQGPSWHFLRFLHLDLILGPSVNIPGVVDRAAWRALWTMMSRESTDLRALDVDIHVPMNHTVERWLTYRGEGWRARDRFFQSLPDWADDLKVLKDIRHVRFEVDAERLGEFRDYKTWPYATSVLKFRERVAYERQRMIEAAASTSSI</sequence>
<gene>
    <name evidence="1" type="ORF">FMEXI_469</name>
</gene>
<name>A0A8H5JMF3_9HYPO</name>
<proteinExistence type="predicted"/>
<evidence type="ECO:0000313" key="1">
    <source>
        <dbReference type="EMBL" id="KAF5558102.1"/>
    </source>
</evidence>